<dbReference type="Pfam" id="PF14200">
    <property type="entry name" value="RicinB_lectin_2"/>
    <property type="match status" value="1"/>
</dbReference>
<dbReference type="Gene3D" id="2.80.10.50">
    <property type="match status" value="2"/>
</dbReference>
<reference evidence="2 3" key="1">
    <citation type="journal article" date="2019" name="Nat. Ecol. Evol.">
        <title>Megaphylogeny resolves global patterns of mushroom evolution.</title>
        <authorList>
            <person name="Varga T."/>
            <person name="Krizsan K."/>
            <person name="Foldi C."/>
            <person name="Dima B."/>
            <person name="Sanchez-Garcia M."/>
            <person name="Sanchez-Ramirez S."/>
            <person name="Szollosi G.J."/>
            <person name="Szarkandi J.G."/>
            <person name="Papp V."/>
            <person name="Albert L."/>
            <person name="Andreopoulos W."/>
            <person name="Angelini C."/>
            <person name="Antonin V."/>
            <person name="Barry K.W."/>
            <person name="Bougher N.L."/>
            <person name="Buchanan P."/>
            <person name="Buyck B."/>
            <person name="Bense V."/>
            <person name="Catcheside P."/>
            <person name="Chovatia M."/>
            <person name="Cooper J."/>
            <person name="Damon W."/>
            <person name="Desjardin D."/>
            <person name="Finy P."/>
            <person name="Geml J."/>
            <person name="Haridas S."/>
            <person name="Hughes K."/>
            <person name="Justo A."/>
            <person name="Karasinski D."/>
            <person name="Kautmanova I."/>
            <person name="Kiss B."/>
            <person name="Kocsube S."/>
            <person name="Kotiranta H."/>
            <person name="LaButti K.M."/>
            <person name="Lechner B.E."/>
            <person name="Liimatainen K."/>
            <person name="Lipzen A."/>
            <person name="Lukacs Z."/>
            <person name="Mihaltcheva S."/>
            <person name="Morgado L.N."/>
            <person name="Niskanen T."/>
            <person name="Noordeloos M.E."/>
            <person name="Ohm R.A."/>
            <person name="Ortiz-Santana B."/>
            <person name="Ovrebo C."/>
            <person name="Racz N."/>
            <person name="Riley R."/>
            <person name="Savchenko A."/>
            <person name="Shiryaev A."/>
            <person name="Soop K."/>
            <person name="Spirin V."/>
            <person name="Szebenyi C."/>
            <person name="Tomsovsky M."/>
            <person name="Tulloss R.E."/>
            <person name="Uehling J."/>
            <person name="Grigoriev I.V."/>
            <person name="Vagvolgyi C."/>
            <person name="Papp T."/>
            <person name="Martin F.M."/>
            <person name="Miettinen O."/>
            <person name="Hibbett D.S."/>
            <person name="Nagy L.G."/>
        </authorList>
    </citation>
    <scope>NUCLEOTIDE SEQUENCE [LARGE SCALE GENOMIC DNA]</scope>
    <source>
        <strain evidence="2 3">CBS 121175</strain>
    </source>
</reference>
<proteinExistence type="predicted"/>
<dbReference type="SUPFAM" id="SSF50370">
    <property type="entry name" value="Ricin B-like lectins"/>
    <property type="match status" value="2"/>
</dbReference>
<gene>
    <name evidence="2" type="ORF">FA15DRAFT_694595</name>
</gene>
<dbReference type="AlphaFoldDB" id="A0A5C3KUG3"/>
<dbReference type="InterPro" id="IPR035992">
    <property type="entry name" value="Ricin_B-like_lectins"/>
</dbReference>
<dbReference type="STRING" id="230819.A0A5C3KUG3"/>
<evidence type="ECO:0000259" key="1">
    <source>
        <dbReference type="Pfam" id="PF14200"/>
    </source>
</evidence>
<dbReference type="EMBL" id="ML210205">
    <property type="protein sequence ID" value="TFK24146.1"/>
    <property type="molecule type" value="Genomic_DNA"/>
</dbReference>
<keyword evidence="3" id="KW-1185">Reference proteome</keyword>
<accession>A0A5C3KUG3</accession>
<evidence type="ECO:0000313" key="3">
    <source>
        <dbReference type="Proteomes" id="UP000307440"/>
    </source>
</evidence>
<evidence type="ECO:0000313" key="2">
    <source>
        <dbReference type="EMBL" id="TFK24146.1"/>
    </source>
</evidence>
<dbReference type="Proteomes" id="UP000307440">
    <property type="component" value="Unassembled WGS sequence"/>
</dbReference>
<feature type="domain" description="Ricin B lectin" evidence="1">
    <location>
        <begin position="202"/>
        <end position="289"/>
    </location>
</feature>
<dbReference type="OrthoDB" id="2131701at2759"/>
<sequence>MPFHPEDGRVYRFISPYNKGVIELLELTKVAVIKEPTGSQWQQAGLPPSSNWKAIKADCFWKFESVAATGYYLGVDRSTRAKSGIKVIGTSNKDAVWYLRIDKNIKFPNTLQMCIPYTKYVLDADWNNKNLESVILHLWEDVVTSKGWDGPNQMWILDQDIEPAIPCINGRVYNIQNVHTGTVVHFESHTGNLRSHHYNEGRNQLWEATRAGSDESLWSFKNILNGRYLSIGGDIAELDQPITGSDSPFRWRLVPSSLNSSHFELYVPHVDLSMDIKDLSSASGAKIKLSSPSRDRLWRFEKVVIPNQNLPLWAQEYPGAG</sequence>
<name>A0A5C3KUG3_COPMA</name>
<dbReference type="InterPro" id="IPR000772">
    <property type="entry name" value="Ricin_B_lectin"/>
</dbReference>
<protein>
    <recommendedName>
        <fullName evidence="1">Ricin B lectin domain-containing protein</fullName>
    </recommendedName>
</protein>
<organism evidence="2 3">
    <name type="scientific">Coprinopsis marcescibilis</name>
    <name type="common">Agaric fungus</name>
    <name type="synonym">Psathyrella marcescibilis</name>
    <dbReference type="NCBI Taxonomy" id="230819"/>
    <lineage>
        <taxon>Eukaryota</taxon>
        <taxon>Fungi</taxon>
        <taxon>Dikarya</taxon>
        <taxon>Basidiomycota</taxon>
        <taxon>Agaricomycotina</taxon>
        <taxon>Agaricomycetes</taxon>
        <taxon>Agaricomycetidae</taxon>
        <taxon>Agaricales</taxon>
        <taxon>Agaricineae</taxon>
        <taxon>Psathyrellaceae</taxon>
        <taxon>Coprinopsis</taxon>
    </lineage>
</organism>
<dbReference type="CDD" id="cd23422">
    <property type="entry name" value="beta-trefoil_Ricin_MPL_CNL"/>
    <property type="match status" value="1"/>
</dbReference>